<evidence type="ECO:0000256" key="3">
    <source>
        <dbReference type="ARBA" id="ARBA00009366"/>
    </source>
</evidence>
<dbReference type="GeneID" id="41972048"/>
<keyword evidence="6 10" id="KW-1133">Transmembrane helix</keyword>
<dbReference type="PANTHER" id="PTHR12297">
    <property type="entry name" value="HYPOXIA-INDUCBILE GENE 1 HIG1 -RELATED"/>
    <property type="match status" value="1"/>
</dbReference>
<comment type="subcellular location">
    <subcellularLocation>
        <location evidence="2">Mitochondrion membrane</location>
    </subcellularLocation>
</comment>
<feature type="region of interest" description="Disordered" evidence="9">
    <location>
        <begin position="1"/>
        <end position="22"/>
    </location>
</feature>
<evidence type="ECO:0000256" key="2">
    <source>
        <dbReference type="ARBA" id="ARBA00004325"/>
    </source>
</evidence>
<evidence type="ECO:0000256" key="1">
    <source>
        <dbReference type="ARBA" id="ARBA00002584"/>
    </source>
</evidence>
<evidence type="ECO:0000259" key="11">
    <source>
        <dbReference type="PROSITE" id="PS51503"/>
    </source>
</evidence>
<evidence type="ECO:0000313" key="13">
    <source>
        <dbReference type="Proteomes" id="UP000319257"/>
    </source>
</evidence>
<feature type="domain" description="HIG1" evidence="11">
    <location>
        <begin position="15"/>
        <end position="106"/>
    </location>
</feature>
<feature type="transmembrane region" description="Helical" evidence="10">
    <location>
        <begin position="43"/>
        <end position="62"/>
    </location>
</feature>
<feature type="compositionally biased region" description="Gly residues" evidence="9">
    <location>
        <begin position="186"/>
        <end position="196"/>
    </location>
</feature>
<evidence type="ECO:0000313" key="12">
    <source>
        <dbReference type="EMBL" id="TPX15324.1"/>
    </source>
</evidence>
<reference evidence="12 13" key="1">
    <citation type="submission" date="2019-06" db="EMBL/GenBank/DDBJ databases">
        <title>Draft genome sequence of the filamentous fungus Phialemoniopsis curvata isolated from diesel fuel.</title>
        <authorList>
            <person name="Varaljay V.A."/>
            <person name="Lyon W.J."/>
            <person name="Crouch A.L."/>
            <person name="Drake C.E."/>
            <person name="Hollomon J.M."/>
            <person name="Nadeau L.J."/>
            <person name="Nunn H.S."/>
            <person name="Stevenson B.S."/>
            <person name="Bojanowski C.L."/>
            <person name="Crookes-Goodson W.J."/>
        </authorList>
    </citation>
    <scope>NUCLEOTIDE SEQUENCE [LARGE SCALE GENOMIC DNA]</scope>
    <source>
        <strain evidence="12 13">D216</strain>
    </source>
</reference>
<feature type="compositionally biased region" description="Basic and acidic residues" evidence="9">
    <location>
        <begin position="199"/>
        <end position="210"/>
    </location>
</feature>
<dbReference type="InParanoid" id="A0A507B9N0"/>
<comment type="caution">
    <text evidence="12">The sequence shown here is derived from an EMBL/GenBank/DDBJ whole genome shotgun (WGS) entry which is preliminary data.</text>
</comment>
<evidence type="ECO:0000256" key="10">
    <source>
        <dbReference type="SAM" id="Phobius"/>
    </source>
</evidence>
<evidence type="ECO:0000256" key="5">
    <source>
        <dbReference type="ARBA" id="ARBA00022692"/>
    </source>
</evidence>
<name>A0A507B9N0_9PEZI</name>
<comment type="subunit">
    <text evidence="4">Associates with the respiratory chain complex III/complex IV supercomplex.</text>
</comment>
<keyword evidence="7" id="KW-0496">Mitochondrion</keyword>
<dbReference type="EMBL" id="SKBQ01000022">
    <property type="protein sequence ID" value="TPX15324.1"/>
    <property type="molecule type" value="Genomic_DNA"/>
</dbReference>
<dbReference type="PANTHER" id="PTHR12297:SF3">
    <property type="entry name" value="HIG1 DOMAIN FAMILY MEMBER 1A"/>
    <property type="match status" value="1"/>
</dbReference>
<dbReference type="GO" id="GO:0031966">
    <property type="term" value="C:mitochondrial membrane"/>
    <property type="evidence" value="ECO:0007669"/>
    <property type="project" value="UniProtKB-SubCell"/>
</dbReference>
<dbReference type="PROSITE" id="PS51503">
    <property type="entry name" value="HIG1"/>
    <property type="match status" value="1"/>
</dbReference>
<gene>
    <name evidence="12" type="ORF">E0L32_004601</name>
</gene>
<dbReference type="STRING" id="1093900.A0A507B9N0"/>
<dbReference type="OrthoDB" id="6604018at2759"/>
<accession>A0A507B9N0</accession>
<feature type="region of interest" description="Disordered" evidence="9">
    <location>
        <begin position="184"/>
        <end position="210"/>
    </location>
</feature>
<dbReference type="Gene3D" id="6.10.140.1320">
    <property type="match status" value="1"/>
</dbReference>
<feature type="region of interest" description="Disordered" evidence="9">
    <location>
        <begin position="147"/>
        <end position="166"/>
    </location>
</feature>
<evidence type="ECO:0000256" key="6">
    <source>
        <dbReference type="ARBA" id="ARBA00022989"/>
    </source>
</evidence>
<evidence type="ECO:0000256" key="4">
    <source>
        <dbReference type="ARBA" id="ARBA00011565"/>
    </source>
</evidence>
<keyword evidence="13" id="KW-1185">Reference proteome</keyword>
<keyword evidence="5 10" id="KW-0812">Transmembrane</keyword>
<dbReference type="RefSeq" id="XP_030997035.1">
    <property type="nucleotide sequence ID" value="XM_031139030.1"/>
</dbReference>
<evidence type="ECO:0000256" key="8">
    <source>
        <dbReference type="ARBA" id="ARBA00023136"/>
    </source>
</evidence>
<feature type="transmembrane region" description="Helical" evidence="10">
    <location>
        <begin position="74"/>
        <end position="95"/>
    </location>
</feature>
<comment type="similarity">
    <text evidence="3">Belongs to the RCF1 family.</text>
</comment>
<sequence>MSGKPVPESLTDRPLPSSFDENEDFYNANPFQKIARKIKREPLIPLGCLLTVAAFTSAYRAMRRGDHQQVQRMFRARVLAQSFTVVAMVAGGVYFGQERRQERDAWKVQQRQKEEDQKARWIRELEARDEEEKALIDRLERRKKRAAERDAAREAGAPGTEVAGKAQVGTEVLSVEKKEGTSVLGSLGGLFGGGSKSGDAQRKSDADAEK</sequence>
<dbReference type="InterPro" id="IPR050355">
    <property type="entry name" value="RCF1"/>
</dbReference>
<proteinExistence type="inferred from homology"/>
<organism evidence="12 13">
    <name type="scientific">Thyridium curvatum</name>
    <dbReference type="NCBI Taxonomy" id="1093900"/>
    <lineage>
        <taxon>Eukaryota</taxon>
        <taxon>Fungi</taxon>
        <taxon>Dikarya</taxon>
        <taxon>Ascomycota</taxon>
        <taxon>Pezizomycotina</taxon>
        <taxon>Sordariomycetes</taxon>
        <taxon>Sordariomycetidae</taxon>
        <taxon>Thyridiales</taxon>
        <taxon>Thyridiaceae</taxon>
        <taxon>Thyridium</taxon>
    </lineage>
</organism>
<evidence type="ECO:0000256" key="7">
    <source>
        <dbReference type="ARBA" id="ARBA00023128"/>
    </source>
</evidence>
<dbReference type="InterPro" id="IPR007667">
    <property type="entry name" value="Hypoxia_induced_domain"/>
</dbReference>
<keyword evidence="8 10" id="KW-0472">Membrane</keyword>
<evidence type="ECO:0000256" key="9">
    <source>
        <dbReference type="SAM" id="MobiDB-lite"/>
    </source>
</evidence>
<dbReference type="AlphaFoldDB" id="A0A507B9N0"/>
<dbReference type="Proteomes" id="UP000319257">
    <property type="component" value="Unassembled WGS sequence"/>
</dbReference>
<dbReference type="GO" id="GO:0097250">
    <property type="term" value="P:mitochondrial respirasome assembly"/>
    <property type="evidence" value="ECO:0007669"/>
    <property type="project" value="TreeGrafter"/>
</dbReference>
<comment type="function">
    <text evidence="1">Cytochrome c oxidase subunit which plays a role in assembly of respiratory supercomplexes.</text>
</comment>
<protein>
    <recommendedName>
        <fullName evidence="11">HIG1 domain-containing protein</fullName>
    </recommendedName>
</protein>
<dbReference type="FunCoup" id="A0A507B9N0">
    <property type="interactions" value="69"/>
</dbReference>
<dbReference type="Pfam" id="PF04588">
    <property type="entry name" value="HIG_1_N"/>
    <property type="match status" value="1"/>
</dbReference>